<dbReference type="Proteomes" id="UP000239549">
    <property type="component" value="Unassembled WGS sequence"/>
</dbReference>
<accession>A0A2L2X9V8</accession>
<dbReference type="RefSeq" id="WP_104371488.1">
    <property type="nucleotide sequence ID" value="NZ_BFAV01000073.1"/>
</dbReference>
<dbReference type="EMBL" id="BFAV01000073">
    <property type="protein sequence ID" value="GBF33039.1"/>
    <property type="molecule type" value="Genomic_DNA"/>
</dbReference>
<evidence type="ECO:0000313" key="2">
    <source>
        <dbReference type="Proteomes" id="UP000239549"/>
    </source>
</evidence>
<dbReference type="SUPFAM" id="SSF51713">
    <property type="entry name" value="tRNA-guanine transglycosylase"/>
    <property type="match status" value="1"/>
</dbReference>
<reference evidence="2" key="1">
    <citation type="submission" date="2018-02" db="EMBL/GenBank/DDBJ databases">
        <title>Genome sequence of Desulfocucumis palustris strain NAW-5.</title>
        <authorList>
            <person name="Watanabe M."/>
            <person name="Kojima H."/>
            <person name="Fukui M."/>
        </authorList>
    </citation>
    <scope>NUCLEOTIDE SEQUENCE [LARGE SCALE GENOMIC DNA]</scope>
    <source>
        <strain evidence="2">NAW-5</strain>
    </source>
</reference>
<proteinExistence type="predicted"/>
<comment type="caution">
    <text evidence="1">The sequence shown here is derived from an EMBL/GenBank/DDBJ whole genome shotgun (WGS) entry which is preliminary data.</text>
</comment>
<keyword evidence="2" id="KW-1185">Reference proteome</keyword>
<organism evidence="1 2">
    <name type="scientific">Desulfocucumis palustris</name>
    <dbReference type="NCBI Taxonomy" id="1898651"/>
    <lineage>
        <taxon>Bacteria</taxon>
        <taxon>Bacillati</taxon>
        <taxon>Bacillota</taxon>
        <taxon>Clostridia</taxon>
        <taxon>Eubacteriales</taxon>
        <taxon>Desulfocucumaceae</taxon>
        <taxon>Desulfocucumis</taxon>
    </lineage>
</organism>
<evidence type="ECO:0000313" key="1">
    <source>
        <dbReference type="EMBL" id="GBF33039.1"/>
    </source>
</evidence>
<sequence>MAFRIGTPYLAIVPDIVADGEEFLEFSIRWLDWLPRAWPWYLAVQDGMRLEQVAQALDGFVGIFLGGSNRFKATALYWRRLAHRQGKRFHYARAGTPKKIQLAKEVGADSCESAFPLWEMKRFDEFAKWFRQPPGPKLFGPESWVLHPDGIAG</sequence>
<dbReference type="GO" id="GO:0006400">
    <property type="term" value="P:tRNA modification"/>
    <property type="evidence" value="ECO:0007669"/>
    <property type="project" value="InterPro"/>
</dbReference>
<dbReference type="OrthoDB" id="65630at2"/>
<gene>
    <name evidence="1" type="ORF">DCCM_2136</name>
</gene>
<dbReference type="AlphaFoldDB" id="A0A2L2X9V8"/>
<name>A0A2L2X9V8_9FIRM</name>
<protein>
    <submittedName>
        <fullName evidence="1">Uncharacterized protein</fullName>
    </submittedName>
</protein>
<dbReference type="InterPro" id="IPR036511">
    <property type="entry name" value="TGT-like_sf"/>
</dbReference>